<comment type="caution">
    <text evidence="1">The sequence shown here is derived from an EMBL/GenBank/DDBJ whole genome shotgun (WGS) entry which is preliminary data.</text>
</comment>
<organism evidence="1">
    <name type="scientific">bioreactor metagenome</name>
    <dbReference type="NCBI Taxonomy" id="1076179"/>
    <lineage>
        <taxon>unclassified sequences</taxon>
        <taxon>metagenomes</taxon>
        <taxon>ecological metagenomes</taxon>
    </lineage>
</organism>
<gene>
    <name evidence="1" type="ORF">SDC9_180910</name>
</gene>
<evidence type="ECO:0000313" key="1">
    <source>
        <dbReference type="EMBL" id="MPN33423.1"/>
    </source>
</evidence>
<sequence>MKITTRGNAGRLIRETYNLALYAPERAAIELAPRRTQLAAGPLAEQGQMFYPGRAVCRWHCVCREAVDVILTLPRVGGVCELLLDGEKAGTAIFAPYCFPLSLAAGRHELTLVFTASAGALLEGGAAVSGMLEQGVLIGNGRIEWEI</sequence>
<dbReference type="EMBL" id="VSSQ01085926">
    <property type="protein sequence ID" value="MPN33423.1"/>
    <property type="molecule type" value="Genomic_DNA"/>
</dbReference>
<accession>A0A645HCA1</accession>
<protein>
    <submittedName>
        <fullName evidence="1">Uncharacterized protein</fullName>
    </submittedName>
</protein>
<reference evidence="1" key="1">
    <citation type="submission" date="2019-08" db="EMBL/GenBank/DDBJ databases">
        <authorList>
            <person name="Kucharzyk K."/>
            <person name="Murdoch R.W."/>
            <person name="Higgins S."/>
            <person name="Loffler F."/>
        </authorList>
    </citation>
    <scope>NUCLEOTIDE SEQUENCE</scope>
</reference>
<proteinExistence type="predicted"/>
<name>A0A645HCA1_9ZZZZ</name>
<dbReference type="AlphaFoldDB" id="A0A645HCA1"/>